<sequence length="720" mass="84547">MENDYNDDIIITINSTLKENNIEITKKNQLNLILETIHQSLLDNKLTHLHSLLKSTLFFKNELSSNPMSEQIVVDILSNPKLKAYYTRAIDIIVVVVIAMNGHINNTGIIMSALISNHKHKRCIKALHSLVPMCRKEFNDNILYILTKTDIDISYLLKYFIPYINIDYKIIINRYIKNIELICLLMEADTIPYKGCDPGCGKACVFCTKMKYYHDILLLNINDNFNSHINKFINLYFLKLNYAIIRNKKWKNINLNTSLIEYIKEDIKRGGTELLDSIRYFIFPYFKEFTSYPQLIKYINFEEAVDESLGIFKYARNIDISLFLNVVSKCSNFEEIINVLPSVCLYFTDKNKRVQELNCLIYDLLVWTENNNGRPLIYNAIINYIHSHMHNIKEMLVLENPINDSSRILLALKDSGIREYIIGVYLESDTMEEKKVLEYLFNIDSCNYGDRLVEYINGTSDPILGVENILQALKMLIFFIDKISLIGNYEFLSKILLVDHKIVYALLSILLEKKNVGCVCTFLFNSKIRCVKRVECLYWVYKNGCECWKCDDCNLSDKKQEFIEKLIVFFAECMNYSAKVRKETIERLSMIYDNTIGEYMLSKCDSVDILKLINGLAYNEVDLGIEYADELIRRIKLERKNCKVLVYLLGNFIKKYGIGESILRELVIRYRKFVVKQLKIVMKERVMEGKRIDDPFWRKMVYSKYTEMTKREREELYDSN</sequence>
<protein>
    <submittedName>
        <fullName evidence="1">Uncharacterized protein</fullName>
    </submittedName>
</protein>
<comment type="caution">
    <text evidence="1">The sequence shown here is derived from an EMBL/GenBank/DDBJ whole genome shotgun (WGS) entry which is preliminary data.</text>
</comment>
<reference evidence="1 2" key="1">
    <citation type="submission" date="2019-01" db="EMBL/GenBank/DDBJ databases">
        <title>Genomes sequencing and comparative genomics of infectious freshwater microsporidia, Cucumispora dikerogammari and Thelohania contejeani.</title>
        <authorList>
            <person name="Cormier A."/>
            <person name="Giraud I."/>
            <person name="Wattier R."/>
            <person name="Teixeira M."/>
            <person name="Grandjean F."/>
            <person name="Rigaud T."/>
            <person name="Cordaux R."/>
        </authorList>
    </citation>
    <scope>NUCLEOTIDE SEQUENCE [LARGE SCALE GENOMIC DNA]</scope>
    <source>
        <strain evidence="1">T1</strain>
        <tissue evidence="1">Spores</tissue>
    </source>
</reference>
<name>A0ABQ7I094_9MICR</name>
<organism evidence="1 2">
    <name type="scientific">Astathelohania contejeani</name>
    <dbReference type="NCBI Taxonomy" id="164912"/>
    <lineage>
        <taxon>Eukaryota</taxon>
        <taxon>Fungi</taxon>
        <taxon>Fungi incertae sedis</taxon>
        <taxon>Microsporidia</taxon>
        <taxon>Astathelohaniidae</taxon>
        <taxon>Astathelohania</taxon>
    </lineage>
</organism>
<dbReference type="EMBL" id="SBIQ01000047">
    <property type="protein sequence ID" value="KAF7683833.1"/>
    <property type="molecule type" value="Genomic_DNA"/>
</dbReference>
<evidence type="ECO:0000313" key="2">
    <source>
        <dbReference type="Proteomes" id="UP001516464"/>
    </source>
</evidence>
<evidence type="ECO:0000313" key="1">
    <source>
        <dbReference type="EMBL" id="KAF7683833.1"/>
    </source>
</evidence>
<keyword evidence="2" id="KW-1185">Reference proteome</keyword>
<dbReference type="Proteomes" id="UP001516464">
    <property type="component" value="Unassembled WGS sequence"/>
</dbReference>
<accession>A0ABQ7I094</accession>
<proteinExistence type="predicted"/>
<gene>
    <name evidence="1" type="ORF">TCON_0964</name>
</gene>